<comment type="caution">
    <text evidence="3">The sequence shown here is derived from an EMBL/GenBank/DDBJ whole genome shotgun (WGS) entry which is preliminary data.</text>
</comment>
<keyword evidence="1" id="KW-0175">Coiled coil</keyword>
<dbReference type="EMBL" id="JAGMWT010000002">
    <property type="protein sequence ID" value="KAH7135177.1"/>
    <property type="molecule type" value="Genomic_DNA"/>
</dbReference>
<protein>
    <submittedName>
        <fullName evidence="3">Uncharacterized protein</fullName>
    </submittedName>
</protein>
<dbReference type="OrthoDB" id="3689429at2759"/>
<feature type="region of interest" description="Disordered" evidence="2">
    <location>
        <begin position="1"/>
        <end position="25"/>
    </location>
</feature>
<gene>
    <name evidence="3" type="ORF">B0J11DRAFT_596165</name>
</gene>
<proteinExistence type="predicted"/>
<dbReference type="AlphaFoldDB" id="A0A9P9EDN0"/>
<keyword evidence="4" id="KW-1185">Reference proteome</keyword>
<evidence type="ECO:0000313" key="3">
    <source>
        <dbReference type="EMBL" id="KAH7135177.1"/>
    </source>
</evidence>
<feature type="compositionally biased region" description="Polar residues" evidence="2">
    <location>
        <begin position="1"/>
        <end position="16"/>
    </location>
</feature>
<evidence type="ECO:0000256" key="2">
    <source>
        <dbReference type="SAM" id="MobiDB-lite"/>
    </source>
</evidence>
<dbReference type="Proteomes" id="UP000700596">
    <property type="component" value="Unassembled WGS sequence"/>
</dbReference>
<organism evidence="3 4">
    <name type="scientific">Dendryphion nanum</name>
    <dbReference type="NCBI Taxonomy" id="256645"/>
    <lineage>
        <taxon>Eukaryota</taxon>
        <taxon>Fungi</taxon>
        <taxon>Dikarya</taxon>
        <taxon>Ascomycota</taxon>
        <taxon>Pezizomycotina</taxon>
        <taxon>Dothideomycetes</taxon>
        <taxon>Pleosporomycetidae</taxon>
        <taxon>Pleosporales</taxon>
        <taxon>Torulaceae</taxon>
        <taxon>Dendryphion</taxon>
    </lineage>
</organism>
<name>A0A9P9EDN0_9PLEO</name>
<accession>A0A9P9EDN0</accession>
<feature type="coiled-coil region" evidence="1">
    <location>
        <begin position="201"/>
        <end position="263"/>
    </location>
</feature>
<reference evidence="3" key="1">
    <citation type="journal article" date="2021" name="Nat. Commun.">
        <title>Genetic determinants of endophytism in the Arabidopsis root mycobiome.</title>
        <authorList>
            <person name="Mesny F."/>
            <person name="Miyauchi S."/>
            <person name="Thiergart T."/>
            <person name="Pickel B."/>
            <person name="Atanasova L."/>
            <person name="Karlsson M."/>
            <person name="Huettel B."/>
            <person name="Barry K.W."/>
            <person name="Haridas S."/>
            <person name="Chen C."/>
            <person name="Bauer D."/>
            <person name="Andreopoulos W."/>
            <person name="Pangilinan J."/>
            <person name="LaButti K."/>
            <person name="Riley R."/>
            <person name="Lipzen A."/>
            <person name="Clum A."/>
            <person name="Drula E."/>
            <person name="Henrissat B."/>
            <person name="Kohler A."/>
            <person name="Grigoriev I.V."/>
            <person name="Martin F.M."/>
            <person name="Hacquard S."/>
        </authorList>
    </citation>
    <scope>NUCLEOTIDE SEQUENCE</scope>
    <source>
        <strain evidence="3">MPI-CAGE-CH-0243</strain>
    </source>
</reference>
<evidence type="ECO:0000313" key="4">
    <source>
        <dbReference type="Proteomes" id="UP000700596"/>
    </source>
</evidence>
<evidence type="ECO:0000256" key="1">
    <source>
        <dbReference type="SAM" id="Coils"/>
    </source>
</evidence>
<sequence length="420" mass="47890">MENQLSPSLLSGCTESPRTHKETELPTDLTTHVDWSTCALPIAVVINDESDASTVIASSASPKCDPAHFRTKLELLKSQKEMIDLGWQVKKLMREKEKLAIKISELQANMNANDSHTNTLILQHGLERARLLKENNALESMNAIQAMELDTIRSQRDLNAELVTTNTKLVDLNTSLNSKLNQNVTEMNVLAGERQELHMIKKHTVEERDRLNADNVQLKNENKQLVRDRTKNAKEMESVLMRNDNLKAKMEPLQSQIATLTADRDRYKAQHLAMIAEKNKKNSERAINQEELIRLKAEIQTLKHSLCSIKKAIAGAVTDLDLMAWDEEIRVYVCQHQSLSNLFDCKNDTRVKCETDVAEFLFRRLACDQVFIEAYQNVRKNLVNHHKAHETQKPGRGDHTSIVIECLFDTDQCRGLNITY</sequence>